<dbReference type="InterPro" id="IPR011050">
    <property type="entry name" value="Pectin_lyase_fold/virulence"/>
</dbReference>
<feature type="chain" id="PRO_5036783971" description="Autotransporter-associated beta strand repeat-containing protein" evidence="1">
    <location>
        <begin position="24"/>
        <end position="747"/>
    </location>
</feature>
<keyword evidence="3" id="KW-1185">Reference proteome</keyword>
<sequence>MTNLHLPRLATSLPLLTILPLAAQNHWTLNGDGLWHEASHWSDDVPDNSTEVRLGNGGTSWIRDAANANGLLVGRDGSGSIHLGEDGVPASTPTLQTRFSHLGYNGGDSGSAQLFHGTWNNDLDILIGRGGEGDLTLSNNSEVTTDSSVLGYFGGATGKLTLGGTARFQVNSTGEGFVVGRAGSGTVNLTESATLSTTGNSVVAAESGSTGILNISGGSWLSSGLISLGQSSQGTLNLAGGTVESRHLFMGLADGSSGSLNLQTGGTLTIEDTFSLGRSGSGTGTLTMSGGELNSYNTFLGTFGSSSGSATLRGTSQWTNSNEFTFGYATAAENTLGLEQDAQLTTRFLTLGASAGSQGSIELHDNSRIVITGGSTNRLDIGRAGTGSLSLNDNSQVLLGSAAHGREVRLGVEENAVGILNVSEGVFNNTAGNTLVGVSGSGTVNLINRGNLIAHHLQIGSQAGSTGVVNIGPSSDLHAWTITTHPDSDSRIHFDTGAELDIDYPVQNLFENFKAGEIVISDWASIDIMGNAISTAPNFAGFSGGGTLLKTRNGSLTLHGDNDLSTLNVGQGGLYLEGSLTGTANAYRGTTIGGSGTFAALNLENSTLAPGSSPGHLTAQSLTLADNSRIQFELGLNPATSDLITVTGALASDGSVVTFDFQDNGWVAGRTYDLIHFGSSTIDPADYQYTAPDASFAGVFSQTGSLLQFTTVPEPATGLLTLLASLPLLRRRRPSTPSTPADRRARR</sequence>
<evidence type="ECO:0000313" key="3">
    <source>
        <dbReference type="Proteomes" id="UP000604083"/>
    </source>
</evidence>
<dbReference type="SUPFAM" id="SSF51126">
    <property type="entry name" value="Pectin lyase-like"/>
    <property type="match status" value="1"/>
</dbReference>
<gene>
    <name evidence="2" type="ORF">JIN78_04290</name>
</gene>
<keyword evidence="1" id="KW-0732">Signal</keyword>
<dbReference type="RefSeq" id="WP_200390704.1">
    <property type="nucleotide sequence ID" value="NZ_JAENIO010000007.1"/>
</dbReference>
<name>A0A934RRM6_9BACT</name>
<protein>
    <recommendedName>
        <fullName evidence="4">Autotransporter-associated beta strand repeat-containing protein</fullName>
    </recommendedName>
</protein>
<organism evidence="2 3">
    <name type="scientific">Roseibacillus ishigakijimensis</name>
    <dbReference type="NCBI Taxonomy" id="454146"/>
    <lineage>
        <taxon>Bacteria</taxon>
        <taxon>Pseudomonadati</taxon>
        <taxon>Verrucomicrobiota</taxon>
        <taxon>Verrucomicrobiia</taxon>
        <taxon>Verrucomicrobiales</taxon>
        <taxon>Verrucomicrobiaceae</taxon>
        <taxon>Roseibacillus</taxon>
    </lineage>
</organism>
<comment type="caution">
    <text evidence="2">The sequence shown here is derived from an EMBL/GenBank/DDBJ whole genome shotgun (WGS) entry which is preliminary data.</text>
</comment>
<proteinExistence type="predicted"/>
<reference evidence="2" key="1">
    <citation type="submission" date="2021-01" db="EMBL/GenBank/DDBJ databases">
        <title>Modified the classification status of verrucomicrobia.</title>
        <authorList>
            <person name="Feng X."/>
        </authorList>
    </citation>
    <scope>NUCLEOTIDE SEQUENCE</scope>
    <source>
        <strain evidence="2">KCTC 12986</strain>
    </source>
</reference>
<dbReference type="Proteomes" id="UP000604083">
    <property type="component" value="Unassembled WGS sequence"/>
</dbReference>
<evidence type="ECO:0000313" key="2">
    <source>
        <dbReference type="EMBL" id="MBK1833271.1"/>
    </source>
</evidence>
<dbReference type="AlphaFoldDB" id="A0A934RRM6"/>
<accession>A0A934RRM6</accession>
<feature type="signal peptide" evidence="1">
    <location>
        <begin position="1"/>
        <end position="23"/>
    </location>
</feature>
<evidence type="ECO:0008006" key="4">
    <source>
        <dbReference type="Google" id="ProtNLM"/>
    </source>
</evidence>
<evidence type="ECO:0000256" key="1">
    <source>
        <dbReference type="SAM" id="SignalP"/>
    </source>
</evidence>
<dbReference type="EMBL" id="JAENIO010000007">
    <property type="protein sequence ID" value="MBK1833271.1"/>
    <property type="molecule type" value="Genomic_DNA"/>
</dbReference>